<organism evidence="2">
    <name type="scientific">Oryza meridionalis</name>
    <dbReference type="NCBI Taxonomy" id="40149"/>
    <lineage>
        <taxon>Eukaryota</taxon>
        <taxon>Viridiplantae</taxon>
        <taxon>Streptophyta</taxon>
        <taxon>Embryophyta</taxon>
        <taxon>Tracheophyta</taxon>
        <taxon>Spermatophyta</taxon>
        <taxon>Magnoliopsida</taxon>
        <taxon>Liliopsida</taxon>
        <taxon>Poales</taxon>
        <taxon>Poaceae</taxon>
        <taxon>BOP clade</taxon>
        <taxon>Oryzoideae</taxon>
        <taxon>Oryzeae</taxon>
        <taxon>Oryzinae</taxon>
        <taxon>Oryza</taxon>
    </lineage>
</organism>
<accession>A0A0E0E471</accession>
<proteinExistence type="predicted"/>
<evidence type="ECO:0000256" key="1">
    <source>
        <dbReference type="SAM" id="MobiDB-lite"/>
    </source>
</evidence>
<dbReference type="EnsemblPlants" id="OMERI06G22300.1">
    <property type="protein sequence ID" value="OMERI06G22300.1"/>
    <property type="gene ID" value="OMERI06G22300"/>
</dbReference>
<dbReference type="HOGENOM" id="CLU_017472_4_0_1"/>
<reference evidence="2" key="1">
    <citation type="submission" date="2015-04" db="UniProtKB">
        <authorList>
            <consortium name="EnsemblPlants"/>
        </authorList>
    </citation>
    <scope>IDENTIFICATION</scope>
</reference>
<reference evidence="2" key="2">
    <citation type="submission" date="2018-05" db="EMBL/GenBank/DDBJ databases">
        <title>OmerRS3 (Oryza meridionalis Reference Sequence Version 3).</title>
        <authorList>
            <person name="Zhang J."/>
            <person name="Kudrna D."/>
            <person name="Lee S."/>
            <person name="Talag J."/>
            <person name="Welchert J."/>
            <person name="Wing R.A."/>
        </authorList>
    </citation>
    <scope>NUCLEOTIDE SEQUENCE [LARGE SCALE GENOMIC DNA]</scope>
    <source>
        <strain evidence="2">cv. OR44</strain>
    </source>
</reference>
<sequence>MDSSETGKGPTEKLPNKEMPGQVDKSKITYQQIDLIANICQSEHKKPKKEDVIQIMPQDYICTEEDIQILCYVSQLPERQMVVDIGGAFLYKYDMNCLFHNDSYVNGDLKGLHRHIQFAAEHKELSQEKWQKLDVTTWPIIEMFPERMQTDGSSCGLWMLNYMEYWTGSKLSDRVTQVLNVYIHCIREEKHLINRDRGKEDITKFRSKLASILWCSKYNMRKERMDLKHEAISNLFEPQKSSRHSRYDTIHFMDLQFWILLPHSFLGHYTLFVLDMKARTVFILDPLHIPDTFRGSHPTEHYVHKIANITTNVKLAMEEANPTWNDDIYLWNRKILTDVLKTENWEVTGFHVLDFMWSWNGEKLASICTDGNKLRTRVLLDILKKEWIRSMKPYPISLSLRNLQDILDVNKSMDNGYFNMAVRMLTWNPLLLFLDDTIHFMDLQFWILLPHFFLGHYTLFVLDMKARTVFILDPLHIPNTFRGSHPTEHYVHKIANIATNVKLAMEEANPTWNDDIYLWNRKIPTDVPKTENWEVTGFHVLDFMWSWNGEKLASVCTDGNKLRTRVLLDILKCSDNEAKDNIPIAIQEFVARFRV</sequence>
<evidence type="ECO:0008006" key="4">
    <source>
        <dbReference type="Google" id="ProtNLM"/>
    </source>
</evidence>
<dbReference type="Gramene" id="OMERI06G22300.1">
    <property type="protein sequence ID" value="OMERI06G22300.1"/>
    <property type="gene ID" value="OMERI06G22300"/>
</dbReference>
<dbReference type="PANTHER" id="PTHR12606:SF155">
    <property type="entry name" value="OS04G0316900 PROTEIN"/>
    <property type="match status" value="1"/>
</dbReference>
<evidence type="ECO:0000313" key="3">
    <source>
        <dbReference type="Proteomes" id="UP000008021"/>
    </source>
</evidence>
<feature type="region of interest" description="Disordered" evidence="1">
    <location>
        <begin position="1"/>
        <end position="21"/>
    </location>
</feature>
<dbReference type="Proteomes" id="UP000008021">
    <property type="component" value="Chromosome 6"/>
</dbReference>
<name>A0A0E0E471_9ORYZ</name>
<dbReference type="GO" id="GO:0005634">
    <property type="term" value="C:nucleus"/>
    <property type="evidence" value="ECO:0007669"/>
    <property type="project" value="TreeGrafter"/>
</dbReference>
<dbReference type="SUPFAM" id="SSF54001">
    <property type="entry name" value="Cysteine proteinases"/>
    <property type="match status" value="3"/>
</dbReference>
<evidence type="ECO:0000313" key="2">
    <source>
        <dbReference type="EnsemblPlants" id="OMERI06G22300.1"/>
    </source>
</evidence>
<dbReference type="PANTHER" id="PTHR12606">
    <property type="entry name" value="SENTRIN/SUMO-SPECIFIC PROTEASE"/>
    <property type="match status" value="1"/>
</dbReference>
<protein>
    <recommendedName>
        <fullName evidence="4">Ubiquitin-like protease family profile domain-containing protein</fullName>
    </recommendedName>
</protein>
<dbReference type="AlphaFoldDB" id="A0A0E0E471"/>
<keyword evidence="3" id="KW-1185">Reference proteome</keyword>
<dbReference type="GO" id="GO:0016929">
    <property type="term" value="F:deSUMOylase activity"/>
    <property type="evidence" value="ECO:0007669"/>
    <property type="project" value="TreeGrafter"/>
</dbReference>
<dbReference type="Gene3D" id="3.40.395.10">
    <property type="entry name" value="Adenoviral Proteinase, Chain A"/>
    <property type="match status" value="3"/>
</dbReference>
<dbReference type="GO" id="GO:0016926">
    <property type="term" value="P:protein desumoylation"/>
    <property type="evidence" value="ECO:0007669"/>
    <property type="project" value="TreeGrafter"/>
</dbReference>
<dbReference type="STRING" id="40149.A0A0E0E471"/>
<dbReference type="InterPro" id="IPR038765">
    <property type="entry name" value="Papain-like_cys_pep_sf"/>
</dbReference>